<feature type="compositionally biased region" description="Basic and acidic residues" evidence="1">
    <location>
        <begin position="20"/>
        <end position="35"/>
    </location>
</feature>
<feature type="compositionally biased region" description="Basic and acidic residues" evidence="1">
    <location>
        <begin position="641"/>
        <end position="651"/>
    </location>
</feature>
<name>A0A9W7FFV2_9STRA</name>
<organism evidence="3 4">
    <name type="scientific">Triparma retinervis</name>
    <dbReference type="NCBI Taxonomy" id="2557542"/>
    <lineage>
        <taxon>Eukaryota</taxon>
        <taxon>Sar</taxon>
        <taxon>Stramenopiles</taxon>
        <taxon>Ochrophyta</taxon>
        <taxon>Bolidophyceae</taxon>
        <taxon>Parmales</taxon>
        <taxon>Triparmaceae</taxon>
        <taxon>Triparma</taxon>
    </lineage>
</organism>
<evidence type="ECO:0000259" key="2">
    <source>
        <dbReference type="PROSITE" id="PS50090"/>
    </source>
</evidence>
<feature type="region of interest" description="Disordered" evidence="1">
    <location>
        <begin position="750"/>
        <end position="769"/>
    </location>
</feature>
<feature type="non-terminal residue" evidence="3">
    <location>
        <position position="1"/>
    </location>
</feature>
<keyword evidence="4" id="KW-1185">Reference proteome</keyword>
<feature type="compositionally biased region" description="Basic and acidic residues" evidence="1">
    <location>
        <begin position="885"/>
        <end position="898"/>
    </location>
</feature>
<comment type="caution">
    <text evidence="3">The sequence shown here is derived from an EMBL/GenBank/DDBJ whole genome shotgun (WGS) entry which is preliminary data.</text>
</comment>
<dbReference type="AlphaFoldDB" id="A0A9W7FFV2"/>
<dbReference type="InterPro" id="IPR027417">
    <property type="entry name" value="P-loop_NTPase"/>
</dbReference>
<proteinExistence type="predicted"/>
<feature type="compositionally biased region" description="Basic and acidic residues" evidence="1">
    <location>
        <begin position="915"/>
        <end position="926"/>
    </location>
</feature>
<dbReference type="Pfam" id="PF13921">
    <property type="entry name" value="Myb_DNA-bind_6"/>
    <property type="match status" value="1"/>
</dbReference>
<evidence type="ECO:0000313" key="3">
    <source>
        <dbReference type="EMBL" id="GMI11356.1"/>
    </source>
</evidence>
<feature type="region of interest" description="Disordered" evidence="1">
    <location>
        <begin position="877"/>
        <end position="978"/>
    </location>
</feature>
<reference evidence="3" key="1">
    <citation type="submission" date="2022-07" db="EMBL/GenBank/DDBJ databases">
        <title>Genome analysis of Parmales, a sister group of diatoms, reveals the evolutionary specialization of diatoms from phago-mixotrophs to photoautotrophs.</title>
        <authorList>
            <person name="Ban H."/>
            <person name="Sato S."/>
            <person name="Yoshikawa S."/>
            <person name="Kazumasa Y."/>
            <person name="Nakamura Y."/>
            <person name="Ichinomiya M."/>
            <person name="Saitoh K."/>
            <person name="Sato N."/>
            <person name="Blanc-Mathieu R."/>
            <person name="Endo H."/>
            <person name="Kuwata A."/>
            <person name="Ogata H."/>
        </authorList>
    </citation>
    <scope>NUCLEOTIDE SEQUENCE</scope>
</reference>
<protein>
    <recommendedName>
        <fullName evidence="2">Myb-like domain-containing protein</fullName>
    </recommendedName>
</protein>
<accession>A0A9W7FFV2</accession>
<dbReference type="InterPro" id="IPR009057">
    <property type="entry name" value="Homeodomain-like_sf"/>
</dbReference>
<feature type="compositionally biased region" description="Basic residues" evidence="1">
    <location>
        <begin position="1013"/>
        <end position="1025"/>
    </location>
</feature>
<evidence type="ECO:0000313" key="4">
    <source>
        <dbReference type="Proteomes" id="UP001165082"/>
    </source>
</evidence>
<feature type="region of interest" description="Disordered" evidence="1">
    <location>
        <begin position="1012"/>
        <end position="1038"/>
    </location>
</feature>
<gene>
    <name evidence="3" type="ORF">TrRE_jg3534</name>
</gene>
<dbReference type="SUPFAM" id="SSF46689">
    <property type="entry name" value="Homeodomain-like"/>
    <property type="match status" value="1"/>
</dbReference>
<feature type="region of interest" description="Disordered" evidence="1">
    <location>
        <begin position="14"/>
        <end position="36"/>
    </location>
</feature>
<feature type="region of interest" description="Disordered" evidence="1">
    <location>
        <begin position="390"/>
        <end position="412"/>
    </location>
</feature>
<feature type="compositionally biased region" description="Low complexity" evidence="1">
    <location>
        <begin position="966"/>
        <end position="978"/>
    </location>
</feature>
<dbReference type="Proteomes" id="UP001165082">
    <property type="component" value="Unassembled WGS sequence"/>
</dbReference>
<dbReference type="Gene3D" id="1.10.10.60">
    <property type="entry name" value="Homeodomain-like"/>
    <property type="match status" value="1"/>
</dbReference>
<feature type="domain" description="Myb-like" evidence="2">
    <location>
        <begin position="777"/>
        <end position="831"/>
    </location>
</feature>
<dbReference type="InterPro" id="IPR001005">
    <property type="entry name" value="SANT/Myb"/>
</dbReference>
<dbReference type="OrthoDB" id="195612at2759"/>
<dbReference type="SMART" id="SM00717">
    <property type="entry name" value="SANT"/>
    <property type="match status" value="1"/>
</dbReference>
<evidence type="ECO:0000256" key="1">
    <source>
        <dbReference type="SAM" id="MobiDB-lite"/>
    </source>
</evidence>
<dbReference type="Gene3D" id="3.40.50.300">
    <property type="entry name" value="P-loop containing nucleotide triphosphate hydrolases"/>
    <property type="match status" value="1"/>
</dbReference>
<dbReference type="PROSITE" id="PS50090">
    <property type="entry name" value="MYB_LIKE"/>
    <property type="match status" value="1"/>
</dbReference>
<feature type="region of interest" description="Disordered" evidence="1">
    <location>
        <begin position="638"/>
        <end position="661"/>
    </location>
</feature>
<dbReference type="CDD" id="cd00167">
    <property type="entry name" value="SANT"/>
    <property type="match status" value="1"/>
</dbReference>
<dbReference type="EMBL" id="BRXZ01000419">
    <property type="protein sequence ID" value="GMI11356.1"/>
    <property type="molecule type" value="Genomic_DNA"/>
</dbReference>
<sequence>YIIENPVDVEGAKRKKGKGKAGEISDEGGKGKDEDGGGFSSAVNNVDFLCKRIAFCFSKFESAKRVHAWAKDIDDDEREVLDRLQKVLAKFLLGGLGGGGKISFPKVKIVKARLTESQQAVYESSAHSFLSGKSTSIIANGLMKLRSLCLTVYDNGSAPGTSHFYRGSDKDEDLANAIESKSGKMEALGGLVEGLLGKGKKVLVLASLPAALTQANVYLNAIGVRHDFLVDRGGASGDFGCGGYIEGQRKLSAFEEGGCNDVILASVASVSGIQGGIVPTTAEGIVVLDEDWSGRQDAQMANLIRRILLRGKKLEVTRIVTEGTIEDVLFGDRVNSGDYDVGAGETEEVKLDYTGCVVSACNRKTREVELILGRNIWGLRGKTLDEVLSFERPKPGRAGGGEGADEKKDPPQAEFLPLVSDSRQNESVNRAIGGQLSVLESRAATLSSAYKQTYGGLGGGARGIATSHIEYLPKVVTFNGVALEAGEEEKEEGGGGIGLDVGGLLSALSHNACNGKIEHVPNCTIVSAPNVATFPPFAVSRMDSCDMNLRKYASAMFSSAADEGGDDGDEGALRRYYEKVTEGWAAKGLGCSDDEKAVKLLTFVDFISAAPMKDGAIGSEPVLYGPPLIPGVLPPSFRGSLDGKHQKTSKDKKGKGAAVTPPGMYGMLGDGKMLSAFEAARVASKTSTATADYRMLNGDRDEGDDEAGYLNSVLLWIKRPPEDRGKKRKKDGGMDDEMIARYAVEGELPEETEARSGVQQPRPVSGISLPMGVSLKEKEKERVSWSAREDEELKKASERYGFNWEITSWCVNGLGSRRSARQCMQRWSELVALDGNVSKKAKSNLEEFEKMEGVMGSEVGEVLGGMVGGLLRGEKEVAVEEGEGEHERESKGEEKGEGEADQEEEAEGVIGMELELEKEMEKDQKENAMGAKGEVQKRLAALQSAGKKKRKPPSIPGSTDPNATLAKAHSSHTQATTAAAKKLIEDNGLEGETKVKAENGQLMPLFLTGIATTKKKGVTKRKKSHGGVEGKPSTSTAN</sequence>